<dbReference type="RefSeq" id="WP_117394255.1">
    <property type="nucleotide sequence ID" value="NZ_QWDC01000008.1"/>
</dbReference>
<sequence length="476" mass="53811">MHSSQQNIAGGLPVTLTPEEVLNPLTVLDEFFDFDRLERAVDILKQWRDTLITDAFFVNAKGNPSGLLSFHKNCTRLVEALFLLKDLEMQGPAEEIKSEDKRKAELNIVMAMLTTAEMQDVCATLREIFENRSLSSFRSSLYEWLEVGLSNQPANEFIPAAEMIPLYDTMQKFFAIAWLLNYGVIKLSGDKGQLLHSSVDTPIEGYRGNPITLYQLDKDISLYKDTVIQLVGMIKEKVSTIKAIFCLGKPPVADAKIYLYILTPETEEQRAQNLVNKIEDICRLVHPVVALVHHQWHTNAGFDQDDLFVANAMNAALVYLSGDLILPVLPPLNRIAVADKATYKWSRWYKQGNDLLKGAEFYIGCGVSSISIFSLQQAAEAYLIGIIKGVMGYKLNTHSLTRLLFITEMFTQDIKLVFADLDKELFDELRNAYLNVRFRDSLSGDISKAEQLLPVIRTLGDVVNKVYQKHYLTNNI</sequence>
<accession>A0A372NMW9</accession>
<organism evidence="2 3">
    <name type="scientific">Mucilaginibacter conchicola</name>
    <dbReference type="NCBI Taxonomy" id="2303333"/>
    <lineage>
        <taxon>Bacteria</taxon>
        <taxon>Pseudomonadati</taxon>
        <taxon>Bacteroidota</taxon>
        <taxon>Sphingobacteriia</taxon>
        <taxon>Sphingobacteriales</taxon>
        <taxon>Sphingobacteriaceae</taxon>
        <taxon>Mucilaginibacter</taxon>
    </lineage>
</organism>
<evidence type="ECO:0000259" key="1">
    <source>
        <dbReference type="PROSITE" id="PS50910"/>
    </source>
</evidence>
<keyword evidence="3" id="KW-1185">Reference proteome</keyword>
<name>A0A372NMW9_9SPHI</name>
<dbReference type="AlphaFoldDB" id="A0A372NMW9"/>
<dbReference type="InterPro" id="IPR007842">
    <property type="entry name" value="HEPN_dom"/>
</dbReference>
<dbReference type="Pfam" id="PF05168">
    <property type="entry name" value="HEPN"/>
    <property type="match status" value="1"/>
</dbReference>
<dbReference type="SUPFAM" id="SSF81593">
    <property type="entry name" value="Nucleotidyltransferase substrate binding subunit/domain"/>
    <property type="match status" value="1"/>
</dbReference>
<comment type="caution">
    <text evidence="2">The sequence shown here is derived from an EMBL/GenBank/DDBJ whole genome shotgun (WGS) entry which is preliminary data.</text>
</comment>
<protein>
    <submittedName>
        <fullName evidence="2">HEPN domain-containing protein</fullName>
    </submittedName>
</protein>
<evidence type="ECO:0000313" key="2">
    <source>
        <dbReference type="EMBL" id="RFZ89937.1"/>
    </source>
</evidence>
<dbReference type="Proteomes" id="UP000264217">
    <property type="component" value="Unassembled WGS sequence"/>
</dbReference>
<feature type="domain" description="HEPN" evidence="1">
    <location>
        <begin position="349"/>
        <end position="459"/>
    </location>
</feature>
<dbReference type="Gene3D" id="1.20.120.330">
    <property type="entry name" value="Nucleotidyltransferases domain 2"/>
    <property type="match status" value="1"/>
</dbReference>
<gene>
    <name evidence="2" type="ORF">D0C36_23875</name>
</gene>
<dbReference type="EMBL" id="QWDC01000008">
    <property type="protein sequence ID" value="RFZ89937.1"/>
    <property type="molecule type" value="Genomic_DNA"/>
</dbReference>
<proteinExistence type="predicted"/>
<evidence type="ECO:0000313" key="3">
    <source>
        <dbReference type="Proteomes" id="UP000264217"/>
    </source>
</evidence>
<reference evidence="2 3" key="1">
    <citation type="submission" date="2018-08" db="EMBL/GenBank/DDBJ databases">
        <title>Mucilaginibacter sp. MYSH2.</title>
        <authorList>
            <person name="Seo T."/>
        </authorList>
    </citation>
    <scope>NUCLEOTIDE SEQUENCE [LARGE SCALE GENOMIC DNA]</scope>
    <source>
        <strain evidence="2 3">MYSH2</strain>
    </source>
</reference>
<dbReference type="PROSITE" id="PS50910">
    <property type="entry name" value="HEPN"/>
    <property type="match status" value="1"/>
</dbReference>
<dbReference type="OrthoDB" id="781694at2"/>
<dbReference type="SMART" id="SM00748">
    <property type="entry name" value="HEPN"/>
    <property type="match status" value="1"/>
</dbReference>